<evidence type="ECO:0000256" key="4">
    <source>
        <dbReference type="PIRSR" id="PIRSR000355-2"/>
    </source>
</evidence>
<evidence type="ECO:0000256" key="1">
    <source>
        <dbReference type="ARBA" id="ARBA00009303"/>
    </source>
</evidence>
<comment type="similarity">
    <text evidence="1 2">Belongs to the ribonucleoside diphosphate reductase small chain family.</text>
</comment>
<evidence type="ECO:0000256" key="3">
    <source>
        <dbReference type="PIRSR" id="PIRSR000355-1"/>
    </source>
</evidence>
<dbReference type="Gene3D" id="1.10.620.20">
    <property type="entry name" value="Ribonucleotide Reductase, subunit A"/>
    <property type="match status" value="1"/>
</dbReference>
<dbReference type="AlphaFoldDB" id="A0A2M6VZU3"/>
<dbReference type="InterPro" id="IPR000358">
    <property type="entry name" value="RNR_small_fam"/>
</dbReference>
<dbReference type="EMBL" id="PFBZ01000223">
    <property type="protein sequence ID" value="PIT86069.1"/>
    <property type="molecule type" value="Genomic_DNA"/>
</dbReference>
<keyword evidence="5" id="KW-0812">Transmembrane</keyword>
<feature type="binding site" evidence="4">
    <location>
        <position position="121"/>
    </location>
    <ligand>
        <name>Fe cation</name>
        <dbReference type="ChEBI" id="CHEBI:24875"/>
        <label>1</label>
    </ligand>
</feature>
<gene>
    <name evidence="6" type="ORF">COU33_05185</name>
</gene>
<name>A0A2M6VZU3_9BACT</name>
<keyword evidence="2" id="KW-0215">Deoxyribonucleotide synthesis</keyword>
<feature type="binding site" evidence="4">
    <location>
        <position position="228"/>
    </location>
    <ligand>
        <name>Fe cation</name>
        <dbReference type="ChEBI" id="CHEBI:24875"/>
        <label>2</label>
    </ligand>
</feature>
<dbReference type="EC" id="1.17.4.1" evidence="2"/>
<dbReference type="InterPro" id="IPR009078">
    <property type="entry name" value="Ferritin-like_SF"/>
</dbReference>
<dbReference type="GO" id="GO:0004748">
    <property type="term" value="F:ribonucleoside-diphosphate reductase activity, thioredoxin disulfide as acceptor"/>
    <property type="evidence" value="ECO:0007669"/>
    <property type="project" value="UniProtKB-EC"/>
</dbReference>
<dbReference type="Proteomes" id="UP000229362">
    <property type="component" value="Unassembled WGS sequence"/>
</dbReference>
<feature type="binding site" evidence="4">
    <location>
        <position position="225"/>
    </location>
    <ligand>
        <name>Fe cation</name>
        <dbReference type="ChEBI" id="CHEBI:24875"/>
        <label>2</label>
    </ligand>
</feature>
<dbReference type="UniPathway" id="UPA00326"/>
<organism evidence="6 7">
    <name type="scientific">Candidatus Magasanikbacteria bacterium CG10_big_fil_rev_8_21_14_0_10_43_6</name>
    <dbReference type="NCBI Taxonomy" id="1974650"/>
    <lineage>
        <taxon>Bacteria</taxon>
        <taxon>Candidatus Magasanikiibacteriota</taxon>
    </lineage>
</organism>
<feature type="binding site" evidence="4">
    <location>
        <position position="118"/>
    </location>
    <ligand>
        <name>Fe cation</name>
        <dbReference type="ChEBI" id="CHEBI:24875"/>
        <label>1</label>
    </ligand>
</feature>
<keyword evidence="2" id="KW-0560">Oxidoreductase</keyword>
<evidence type="ECO:0000313" key="6">
    <source>
        <dbReference type="EMBL" id="PIT86069.1"/>
    </source>
</evidence>
<keyword evidence="2 4" id="KW-0479">Metal-binding</keyword>
<comment type="caution">
    <text evidence="6">The sequence shown here is derived from an EMBL/GenBank/DDBJ whole genome shotgun (WGS) entry which is preliminary data.</text>
</comment>
<sequence>MPITKTTERVDINKRRIINGEDADVMQLYPMKHMFAWDAYNAGNANHWLPTEIMMQNDIEQWRAPGFLSEDERKAFKTVLGFFTTADSIAANNIVIAMYRHLTSPECRMYLLRQSYEEAIHTHAYQYIVESLALDEGEIFNMYREVDAIYNKASFILTFNEGIFNPEFKTGTFEADQKFLENIIVFSLIMEGIFFYSSFAVIFGFHRQNKMVGSAEQIQYIMRDESQHLNFGINVINTIKEEQPELWTPEFQQHAVNLVREATQLEYEFAANVFPKGIFGMNADSFKQYIEHIADRRLARVGLPEQFHVANPFPWMSEAADLNKEKNFFETRVTEYQTGGTLDW</sequence>
<feature type="transmembrane region" description="Helical" evidence="5">
    <location>
        <begin position="183"/>
        <end position="205"/>
    </location>
</feature>
<accession>A0A2M6VZU3</accession>
<dbReference type="NCBIfam" id="NF005550">
    <property type="entry name" value="PRK07209.1"/>
    <property type="match status" value="1"/>
</dbReference>
<feature type="active site" evidence="3">
    <location>
        <position position="125"/>
    </location>
</feature>
<feature type="binding site" evidence="4">
    <location>
        <position position="118"/>
    </location>
    <ligand>
        <name>Fe cation</name>
        <dbReference type="ChEBI" id="CHEBI:24875"/>
        <label>2</label>
    </ligand>
</feature>
<evidence type="ECO:0000256" key="5">
    <source>
        <dbReference type="SAM" id="Phobius"/>
    </source>
</evidence>
<dbReference type="GO" id="GO:0009263">
    <property type="term" value="P:deoxyribonucleotide biosynthetic process"/>
    <property type="evidence" value="ECO:0007669"/>
    <property type="project" value="UniProtKB-KW"/>
</dbReference>
<evidence type="ECO:0000313" key="7">
    <source>
        <dbReference type="Proteomes" id="UP000229362"/>
    </source>
</evidence>
<keyword evidence="5" id="KW-0472">Membrane</keyword>
<dbReference type="PANTHER" id="PTHR23409:SF18">
    <property type="entry name" value="RIBONUCLEOSIDE-DIPHOSPHATE REDUCTASE SUBUNIT M2"/>
    <property type="match status" value="1"/>
</dbReference>
<dbReference type="InterPro" id="IPR012348">
    <property type="entry name" value="RNR-like"/>
</dbReference>
<dbReference type="Pfam" id="PF00268">
    <property type="entry name" value="Ribonuc_red_sm"/>
    <property type="match status" value="1"/>
</dbReference>
<dbReference type="PIRSF" id="PIRSF000355">
    <property type="entry name" value="NrdB"/>
    <property type="match status" value="1"/>
</dbReference>
<comment type="function">
    <text evidence="2">Provides the precursors necessary for DNA synthesis. Catalyzes the biosynthesis of deoxyribonucleotides from the corresponding ribonucleotides.</text>
</comment>
<reference evidence="7" key="1">
    <citation type="submission" date="2017-09" db="EMBL/GenBank/DDBJ databases">
        <title>Depth-based differentiation of microbial function through sediment-hosted aquifers and enrichment of novel symbionts in the deep terrestrial subsurface.</title>
        <authorList>
            <person name="Probst A.J."/>
            <person name="Ladd B."/>
            <person name="Jarett J.K."/>
            <person name="Geller-Mcgrath D.E."/>
            <person name="Sieber C.M.K."/>
            <person name="Emerson J.B."/>
            <person name="Anantharaman K."/>
            <person name="Thomas B.C."/>
            <person name="Malmstrom R."/>
            <person name="Stieglmeier M."/>
            <person name="Klingl A."/>
            <person name="Woyke T."/>
            <person name="Ryan C.M."/>
            <person name="Banfield J.F."/>
        </authorList>
    </citation>
    <scope>NUCLEOTIDE SEQUENCE [LARGE SCALE GENOMIC DNA]</scope>
</reference>
<feature type="binding site" evidence="4">
    <location>
        <position position="191"/>
    </location>
    <ligand>
        <name>Fe cation</name>
        <dbReference type="ChEBI" id="CHEBI:24875"/>
        <label>2</label>
    </ligand>
</feature>
<keyword evidence="2 4" id="KW-0408">Iron</keyword>
<dbReference type="InterPro" id="IPR033909">
    <property type="entry name" value="RNR_small"/>
</dbReference>
<dbReference type="GO" id="GO:0046872">
    <property type="term" value="F:metal ion binding"/>
    <property type="evidence" value="ECO:0007669"/>
    <property type="project" value="UniProtKB-KW"/>
</dbReference>
<evidence type="ECO:0000256" key="2">
    <source>
        <dbReference type="PIRNR" id="PIRNR000355"/>
    </source>
</evidence>
<dbReference type="NCBIfam" id="NF007186">
    <property type="entry name" value="PRK09614.1-5"/>
    <property type="match status" value="1"/>
</dbReference>
<protein>
    <recommendedName>
        <fullName evidence="2">Ribonucleoside-diphosphate reductase subunit beta</fullName>
        <ecNumber evidence="2">1.17.4.1</ecNumber>
    </recommendedName>
</protein>
<comment type="cofactor">
    <cofactor evidence="2 4">
        <name>Fe cation</name>
        <dbReference type="ChEBI" id="CHEBI:24875"/>
    </cofactor>
    <text evidence="2 4">Binds 2 iron ions per subunit.</text>
</comment>
<feature type="binding site" evidence="4">
    <location>
        <position position="87"/>
    </location>
    <ligand>
        <name>Fe cation</name>
        <dbReference type="ChEBI" id="CHEBI:24875"/>
        <label>1</label>
    </ligand>
</feature>
<dbReference type="PANTHER" id="PTHR23409">
    <property type="entry name" value="RIBONUCLEOSIDE-DIPHOSPHATE REDUCTASE SMALL CHAIN"/>
    <property type="match status" value="1"/>
</dbReference>
<dbReference type="SUPFAM" id="SSF47240">
    <property type="entry name" value="Ferritin-like"/>
    <property type="match status" value="1"/>
</dbReference>
<comment type="catalytic activity">
    <reaction evidence="2">
        <text>a 2'-deoxyribonucleoside 5'-diphosphate + [thioredoxin]-disulfide + H2O = a ribonucleoside 5'-diphosphate + [thioredoxin]-dithiol</text>
        <dbReference type="Rhea" id="RHEA:23252"/>
        <dbReference type="Rhea" id="RHEA-COMP:10698"/>
        <dbReference type="Rhea" id="RHEA-COMP:10700"/>
        <dbReference type="ChEBI" id="CHEBI:15377"/>
        <dbReference type="ChEBI" id="CHEBI:29950"/>
        <dbReference type="ChEBI" id="CHEBI:50058"/>
        <dbReference type="ChEBI" id="CHEBI:57930"/>
        <dbReference type="ChEBI" id="CHEBI:73316"/>
        <dbReference type="EC" id="1.17.4.1"/>
    </reaction>
</comment>
<keyword evidence="5" id="KW-1133">Transmembrane helix</keyword>
<dbReference type="CDD" id="cd01049">
    <property type="entry name" value="RNRR2"/>
    <property type="match status" value="1"/>
</dbReference>
<proteinExistence type="inferred from homology"/>